<evidence type="ECO:0000256" key="1">
    <source>
        <dbReference type="ARBA" id="ARBA00001275"/>
    </source>
</evidence>
<evidence type="ECO:0000256" key="7">
    <source>
        <dbReference type="ARBA" id="ARBA00022898"/>
    </source>
</evidence>
<evidence type="ECO:0000256" key="3">
    <source>
        <dbReference type="ARBA" id="ARBA00006047"/>
    </source>
</evidence>
<evidence type="ECO:0000256" key="6">
    <source>
        <dbReference type="ARBA" id="ARBA00022679"/>
    </source>
</evidence>
<dbReference type="FunFam" id="3.40.50.2000:FF:000002">
    <property type="entry name" value="Alpha-1,4 glucan phosphorylase"/>
    <property type="match status" value="1"/>
</dbReference>
<comment type="cofactor">
    <cofactor evidence="2 11">
        <name>pyridoxal 5'-phosphate</name>
        <dbReference type="ChEBI" id="CHEBI:597326"/>
    </cofactor>
</comment>
<dbReference type="InterPro" id="IPR011833">
    <property type="entry name" value="Glycg_phsphrylas"/>
</dbReference>
<organism evidence="12 13">
    <name type="scientific">Desulfatitalea alkaliphila</name>
    <dbReference type="NCBI Taxonomy" id="2929485"/>
    <lineage>
        <taxon>Bacteria</taxon>
        <taxon>Pseudomonadati</taxon>
        <taxon>Thermodesulfobacteriota</taxon>
        <taxon>Desulfobacteria</taxon>
        <taxon>Desulfobacterales</taxon>
        <taxon>Desulfosarcinaceae</taxon>
        <taxon>Desulfatitalea</taxon>
    </lineage>
</organism>
<comment type="function">
    <text evidence="11">Allosteric enzyme that catalyzes the rate-limiting step in glycogen catabolism, the phosphorolytic cleavage of glycogen to produce glucose-1-phosphate, and plays a central role in maintaining cellular and organismal glucose homeostasis.</text>
</comment>
<feature type="modified residue" description="N6-(pyridoxal phosphate)lysine" evidence="10">
    <location>
        <position position="673"/>
    </location>
</feature>
<keyword evidence="7 10" id="KW-0663">Pyridoxal phosphate</keyword>
<accession>A0AA41R4W8</accession>
<evidence type="ECO:0000313" key="13">
    <source>
        <dbReference type="Proteomes" id="UP001165427"/>
    </source>
</evidence>
<comment type="similarity">
    <text evidence="3 11">Belongs to the glycogen phosphorylase family.</text>
</comment>
<comment type="catalytic activity">
    <reaction evidence="1 11">
        <text>[(1-&gt;4)-alpha-D-glucosyl](n) + phosphate = [(1-&gt;4)-alpha-D-glucosyl](n-1) + alpha-D-glucose 1-phosphate</text>
        <dbReference type="Rhea" id="RHEA:41732"/>
        <dbReference type="Rhea" id="RHEA-COMP:9584"/>
        <dbReference type="Rhea" id="RHEA-COMP:9586"/>
        <dbReference type="ChEBI" id="CHEBI:15444"/>
        <dbReference type="ChEBI" id="CHEBI:43474"/>
        <dbReference type="ChEBI" id="CHEBI:58601"/>
        <dbReference type="EC" id="2.4.1.1"/>
    </reaction>
</comment>
<dbReference type="AlphaFoldDB" id="A0AA41R4W8"/>
<keyword evidence="5 11" id="KW-0328">Glycosyltransferase</keyword>
<dbReference type="PANTHER" id="PTHR11468">
    <property type="entry name" value="GLYCOGEN PHOSPHORYLASE"/>
    <property type="match status" value="1"/>
</dbReference>
<dbReference type="NCBIfam" id="TIGR02093">
    <property type="entry name" value="P_ylase"/>
    <property type="match status" value="1"/>
</dbReference>
<dbReference type="InterPro" id="IPR035090">
    <property type="entry name" value="Pyridoxal_P_attach_site"/>
</dbReference>
<keyword evidence="13" id="KW-1185">Reference proteome</keyword>
<dbReference type="Pfam" id="PF00343">
    <property type="entry name" value="Phosphorylase"/>
    <property type="match status" value="1"/>
</dbReference>
<gene>
    <name evidence="12" type="ORF">MRX98_14400</name>
</gene>
<evidence type="ECO:0000256" key="9">
    <source>
        <dbReference type="ARBA" id="ARBA00025174"/>
    </source>
</evidence>
<dbReference type="PROSITE" id="PS00102">
    <property type="entry name" value="PHOSPHORYLASE"/>
    <property type="match status" value="1"/>
</dbReference>
<comment type="function">
    <text evidence="9">Phosphorylase is an important allosteric enzyme in carbohydrate metabolism. Enzymes from different sources differ in their regulatory mechanisms and in their natural substrates. However, all known phosphorylases share catalytic and structural properties.</text>
</comment>
<evidence type="ECO:0000256" key="10">
    <source>
        <dbReference type="PIRSR" id="PIRSR000460-1"/>
    </source>
</evidence>
<evidence type="ECO:0000256" key="4">
    <source>
        <dbReference type="ARBA" id="ARBA00022600"/>
    </source>
</evidence>
<dbReference type="PIRSF" id="PIRSF000460">
    <property type="entry name" value="Pprylas_GlgP"/>
    <property type="match status" value="1"/>
</dbReference>
<dbReference type="RefSeq" id="WP_246910909.1">
    <property type="nucleotide sequence ID" value="NZ_JALJRB010000017.1"/>
</dbReference>
<dbReference type="EMBL" id="JALJRB010000017">
    <property type="protein sequence ID" value="MCJ8501771.1"/>
    <property type="molecule type" value="Genomic_DNA"/>
</dbReference>
<dbReference type="FunFam" id="3.40.50.2000:FF:000005">
    <property type="entry name" value="Alpha-1,4 glucan phosphorylase"/>
    <property type="match status" value="1"/>
</dbReference>
<evidence type="ECO:0000256" key="2">
    <source>
        <dbReference type="ARBA" id="ARBA00001933"/>
    </source>
</evidence>
<dbReference type="Gene3D" id="3.40.50.2000">
    <property type="entry name" value="Glycogen Phosphorylase B"/>
    <property type="match status" value="2"/>
</dbReference>
<dbReference type="GO" id="GO:0030170">
    <property type="term" value="F:pyridoxal phosphate binding"/>
    <property type="evidence" value="ECO:0007669"/>
    <property type="project" value="InterPro"/>
</dbReference>
<evidence type="ECO:0000256" key="5">
    <source>
        <dbReference type="ARBA" id="ARBA00022676"/>
    </source>
</evidence>
<protein>
    <recommendedName>
        <fullName evidence="11">Alpha-1,4 glucan phosphorylase</fullName>
        <ecNumber evidence="11">2.4.1.1</ecNumber>
    </recommendedName>
</protein>
<dbReference type="EC" id="2.4.1.1" evidence="11"/>
<reference evidence="12" key="1">
    <citation type="submission" date="2022-04" db="EMBL/GenBank/DDBJ databases">
        <title>Desulfatitalea alkaliphila sp. nov., a novel anaerobic sulfate-reducing bacterium isolated from terrestrial mud volcano, Taman Peninsula, Russia.</title>
        <authorList>
            <person name="Khomyakova M.A."/>
            <person name="Merkel A.Y."/>
            <person name="Slobodkin A.I."/>
        </authorList>
    </citation>
    <scope>NUCLEOTIDE SEQUENCE</scope>
    <source>
        <strain evidence="12">M08but</strain>
    </source>
</reference>
<name>A0AA41R4W8_9BACT</name>
<sequence>MCPSPTKKEGARSEIAASPARTLKEDILHHICYTLGNDPERPNKYKVYMGLAYAVRDRLIARWIKTQRALYDHLAKRVYFLSLEFLPGRFLKNYLISLRMEEETRETLAEMGFDLDDLEEQEWDAGLGNGGLGRLASCYMDSIACCDLPGYGYGIHYDYGIFHQVIDNGYQREQADNWIRHGNPWDIKRRHYLVPVNFNGRTETYRDAAGRMRVRWVDTDLVMAMACDILVPGYGDDYVTNMRLWAAQSSREFNLETFNQGDYIGAVESKVISENISKVLYPSDEGEFGKELRLKQQYFFVAATLDDILRRYRKLQRSLADLPNFVAIQLNDTHPAIAIPELMRLLMDEEGLGWDEAWTICEKTFAYTNHTILPEALESWPVDLIGRLLPRHMQIIFEINHRFLEAVRSRHPDDPDLAQRVSLITEGETKQVRMAHLAIVGSHTVNGVAALHGEIIKRHLFRDFHRLYPRRLQYVTNGITPRRWLKQVNPPLADLITEAIGPDWIFDLEQLRGLEPLAEDAAFRQQWAAAKRQNKERLARYILRKIGLGVNLDTLFDVQVKRIHEYKRQLLNVMHVITLYNRITDHPDEPTTPRTVIFAGKAAPAYHQAKLIIKLIHSVANTINSDPLVNGRLRVLFLPNYCVSQAEKVIPATELSEQISTAGMEASGTGNMKMTLNGALTIGTMDGANIEIMEAVGAENIFIFGLSSEEVVEKRRKGYDPNHYYRNDGELKRVVDMLATGHFSPQQPHLFAPIVQGLREKGDFYMLMADYRPYITAQDAVDRLFNDSDQWVRRSILNTARMGRFSSDRAVMEYARRIWHVHPLGKEGDPSASSRPAAAPTV</sequence>
<keyword evidence="8 11" id="KW-0119">Carbohydrate metabolism</keyword>
<dbReference type="GO" id="GO:0005980">
    <property type="term" value="P:glycogen catabolic process"/>
    <property type="evidence" value="ECO:0007669"/>
    <property type="project" value="TreeGrafter"/>
</dbReference>
<dbReference type="Proteomes" id="UP001165427">
    <property type="component" value="Unassembled WGS sequence"/>
</dbReference>
<keyword evidence="6 11" id="KW-0808">Transferase</keyword>
<dbReference type="InterPro" id="IPR000811">
    <property type="entry name" value="Glyco_trans_35"/>
</dbReference>
<dbReference type="GO" id="GO:0005737">
    <property type="term" value="C:cytoplasm"/>
    <property type="evidence" value="ECO:0007669"/>
    <property type="project" value="TreeGrafter"/>
</dbReference>
<proteinExistence type="inferred from homology"/>
<comment type="caution">
    <text evidence="12">The sequence shown here is derived from an EMBL/GenBank/DDBJ whole genome shotgun (WGS) entry which is preliminary data.</text>
</comment>
<dbReference type="CDD" id="cd04300">
    <property type="entry name" value="GT35_Glycogen_Phosphorylase"/>
    <property type="match status" value="1"/>
</dbReference>
<evidence type="ECO:0000313" key="12">
    <source>
        <dbReference type="EMBL" id="MCJ8501771.1"/>
    </source>
</evidence>
<dbReference type="PANTHER" id="PTHR11468:SF3">
    <property type="entry name" value="GLYCOGEN PHOSPHORYLASE, LIVER FORM"/>
    <property type="match status" value="1"/>
</dbReference>
<evidence type="ECO:0000256" key="8">
    <source>
        <dbReference type="ARBA" id="ARBA00023277"/>
    </source>
</evidence>
<keyword evidence="4" id="KW-0321">Glycogen metabolism</keyword>
<dbReference type="GO" id="GO:0008184">
    <property type="term" value="F:glycogen phosphorylase activity"/>
    <property type="evidence" value="ECO:0007669"/>
    <property type="project" value="InterPro"/>
</dbReference>
<dbReference type="SUPFAM" id="SSF53756">
    <property type="entry name" value="UDP-Glycosyltransferase/glycogen phosphorylase"/>
    <property type="match status" value="1"/>
</dbReference>
<evidence type="ECO:0000256" key="11">
    <source>
        <dbReference type="RuleBase" id="RU000587"/>
    </source>
</evidence>